<dbReference type="KEGG" id="enn:FRE64_06685"/>
<keyword evidence="3" id="KW-0201">Cytochrome c-type biogenesis</keyword>
<evidence type="ECO:0000313" key="9">
    <source>
        <dbReference type="Proteomes" id="UP000318453"/>
    </source>
</evidence>
<protein>
    <submittedName>
        <fullName evidence="8">Cytochrome c biogenesis protein ResB</fullName>
    </submittedName>
</protein>
<feature type="transmembrane region" description="Helical" evidence="6">
    <location>
        <begin position="12"/>
        <end position="32"/>
    </location>
</feature>
<dbReference type="EMBL" id="CP042326">
    <property type="protein sequence ID" value="QDZ39644.1"/>
    <property type="molecule type" value="Genomic_DNA"/>
</dbReference>
<feature type="transmembrane region" description="Helical" evidence="6">
    <location>
        <begin position="420"/>
        <end position="443"/>
    </location>
</feature>
<keyword evidence="5 6" id="KW-0472">Membrane</keyword>
<reference evidence="8" key="1">
    <citation type="submission" date="2019-08" db="EMBL/GenBank/DDBJ databases">
        <title>Carotenoids and Carotenoid Binding Proteins in the Halophilic Cyanobacterium Euhalothece sp. ZM00.</title>
        <authorList>
            <person name="Cho S.M."/>
            <person name="Song J.Y."/>
            <person name="Park Y.-I."/>
        </authorList>
    </citation>
    <scope>NUCLEOTIDE SEQUENCE [LARGE SCALE GENOMIC DNA]</scope>
    <source>
        <strain evidence="8">Z-M001</strain>
    </source>
</reference>
<dbReference type="PANTHER" id="PTHR31566">
    <property type="entry name" value="CYTOCHROME C BIOGENESIS PROTEIN CCS1, CHLOROPLASTIC"/>
    <property type="match status" value="1"/>
</dbReference>
<gene>
    <name evidence="8" type="ORF">FRE64_06685</name>
</gene>
<dbReference type="GO" id="GO:0017004">
    <property type="term" value="P:cytochrome complex assembly"/>
    <property type="evidence" value="ECO:0007669"/>
    <property type="project" value="UniProtKB-KW"/>
</dbReference>
<dbReference type="AlphaFoldDB" id="A0A5B8NKP8"/>
<keyword evidence="2 6" id="KW-0812">Transmembrane</keyword>
<dbReference type="Proteomes" id="UP000318453">
    <property type="component" value="Chromosome"/>
</dbReference>
<comment type="subcellular location">
    <subcellularLocation>
        <location evidence="1">Membrane</location>
        <topology evidence="1">Multi-pass membrane protein</topology>
    </subcellularLocation>
</comment>
<evidence type="ECO:0000256" key="3">
    <source>
        <dbReference type="ARBA" id="ARBA00022748"/>
    </source>
</evidence>
<proteinExistence type="predicted"/>
<keyword evidence="9" id="KW-1185">Reference proteome</keyword>
<evidence type="ECO:0000256" key="2">
    <source>
        <dbReference type="ARBA" id="ARBA00022692"/>
    </source>
</evidence>
<dbReference type="Pfam" id="PF05140">
    <property type="entry name" value="ResB"/>
    <property type="match status" value="1"/>
</dbReference>
<name>A0A5B8NKP8_9CHRO</name>
<keyword evidence="4 6" id="KW-1133">Transmembrane helix</keyword>
<evidence type="ECO:0000256" key="6">
    <source>
        <dbReference type="SAM" id="Phobius"/>
    </source>
</evidence>
<accession>A0A5B8NKP8</accession>
<dbReference type="GO" id="GO:0016020">
    <property type="term" value="C:membrane"/>
    <property type="evidence" value="ECO:0007669"/>
    <property type="project" value="UniProtKB-SubCell"/>
</dbReference>
<evidence type="ECO:0000256" key="5">
    <source>
        <dbReference type="ARBA" id="ARBA00023136"/>
    </source>
</evidence>
<evidence type="ECO:0000256" key="1">
    <source>
        <dbReference type="ARBA" id="ARBA00004141"/>
    </source>
</evidence>
<feature type="transmembrane region" description="Helical" evidence="6">
    <location>
        <begin position="79"/>
        <end position="100"/>
    </location>
</feature>
<dbReference type="InterPro" id="IPR007816">
    <property type="entry name" value="ResB-like_domain"/>
</dbReference>
<evidence type="ECO:0000313" key="8">
    <source>
        <dbReference type="EMBL" id="QDZ39644.1"/>
    </source>
</evidence>
<evidence type="ECO:0000256" key="4">
    <source>
        <dbReference type="ARBA" id="ARBA00022989"/>
    </source>
</evidence>
<evidence type="ECO:0000259" key="7">
    <source>
        <dbReference type="Pfam" id="PF05140"/>
    </source>
</evidence>
<feature type="domain" description="ResB-like" evidence="7">
    <location>
        <begin position="340"/>
        <end position="412"/>
    </location>
</feature>
<sequence>MLTASFRFLGSIKFAIPLLTAIVLILIGATIYESEVGTSAVQDMIYKSPWFGGLMFLLAINLGASALSRYPWRGARKIGFAITHLGLIVIIAGSAAVIHLGTEGLLLVRTDGAGNNQMRVDGEVVEVLTPDQNLIQQELFIKPNGKIRPNTVGDVQLLQYAENTMQTVRFEEGENSNNLAVQLQLNSDRMGQNLTRHLALHPISYQEIDLGMATLEMIEVDSKLDQYLSPDQKADSPYFQILVSPEEKLYYAVNSSQGFQSGELTVNNPIKTGWADFQVKVNQVIPHAEIQRDVIPIASQDNQTPGLLVQMPTGKKQWLQWGEPRKINTNQGNFYVAFTPNLKQLPFTIHLDDFIVERNEGSQSVAMWTSQITIKNSEEEVQREVWMNHPTWYQGWKIAQASWNPGDLEQSTLQVKREPIWVTALTFGGSGLVVLGIVIMFYGRSLSKQVTAMKPKEESTATEAIHVN</sequence>
<dbReference type="InterPro" id="IPR023494">
    <property type="entry name" value="Cyt_c_bgen_Ccs1/CcsB/ResB"/>
</dbReference>
<dbReference type="RefSeq" id="WP_146295243.1">
    <property type="nucleotide sequence ID" value="NZ_CP042326.1"/>
</dbReference>
<dbReference type="OrthoDB" id="524291at2"/>
<feature type="transmembrane region" description="Helical" evidence="6">
    <location>
        <begin position="44"/>
        <end position="67"/>
    </location>
</feature>
<organism evidence="8 9">
    <name type="scientific">Euhalothece natronophila Z-M001</name>
    <dbReference type="NCBI Taxonomy" id="522448"/>
    <lineage>
        <taxon>Bacteria</taxon>
        <taxon>Bacillati</taxon>
        <taxon>Cyanobacteriota</taxon>
        <taxon>Cyanophyceae</taxon>
        <taxon>Oscillatoriophycideae</taxon>
        <taxon>Chroococcales</taxon>
        <taxon>Halothecacae</taxon>
        <taxon>Halothece cluster</taxon>
        <taxon>Euhalothece</taxon>
    </lineage>
</organism>